<accession>A0A1B8AR96</accession>
<comment type="caution">
    <text evidence="2">The sequence shown here is derived from an EMBL/GenBank/DDBJ whole genome shotgun (WGS) entry which is preliminary data.</text>
</comment>
<protein>
    <submittedName>
        <fullName evidence="2">Uncharacterized protein</fullName>
    </submittedName>
</protein>
<evidence type="ECO:0000313" key="3">
    <source>
        <dbReference type="Proteomes" id="UP000091967"/>
    </source>
</evidence>
<feature type="region of interest" description="Disordered" evidence="1">
    <location>
        <begin position="19"/>
        <end position="40"/>
    </location>
</feature>
<dbReference type="EMBL" id="LYXU01000003">
    <property type="protein sequence ID" value="OBS22874.1"/>
    <property type="molecule type" value="Genomic_DNA"/>
</dbReference>
<proteinExistence type="predicted"/>
<keyword evidence="3" id="KW-1185">Reference proteome</keyword>
<evidence type="ECO:0000256" key="1">
    <source>
        <dbReference type="SAM" id="MobiDB-lite"/>
    </source>
</evidence>
<evidence type="ECO:0000313" key="2">
    <source>
        <dbReference type="EMBL" id="OBS22874.1"/>
    </source>
</evidence>
<dbReference type="Proteomes" id="UP000091967">
    <property type="component" value="Unassembled WGS sequence"/>
</dbReference>
<gene>
    <name evidence="2" type="ORF">FPOA_09197</name>
</gene>
<reference evidence="2 3" key="1">
    <citation type="submission" date="2016-06" db="EMBL/GenBank/DDBJ databases">
        <title>Living apart together: crosstalk between the core and supernumerary genomes in a fungal plant pathogen.</title>
        <authorList>
            <person name="Vanheule A."/>
            <person name="Audenaert K."/>
            <person name="Warris S."/>
            <person name="Van De Geest H."/>
            <person name="Schijlen E."/>
            <person name="Hofte M."/>
            <person name="De Saeger S."/>
            <person name="Haesaert G."/>
            <person name="Waalwijk C."/>
            <person name="Van Der Lee T."/>
        </authorList>
    </citation>
    <scope>NUCLEOTIDE SEQUENCE [LARGE SCALE GENOMIC DNA]</scope>
    <source>
        <strain evidence="2 3">2516</strain>
    </source>
</reference>
<organism evidence="2 3">
    <name type="scientific">Fusarium poae</name>
    <dbReference type="NCBI Taxonomy" id="36050"/>
    <lineage>
        <taxon>Eukaryota</taxon>
        <taxon>Fungi</taxon>
        <taxon>Dikarya</taxon>
        <taxon>Ascomycota</taxon>
        <taxon>Pezizomycotina</taxon>
        <taxon>Sordariomycetes</taxon>
        <taxon>Hypocreomycetidae</taxon>
        <taxon>Hypocreales</taxon>
        <taxon>Nectriaceae</taxon>
        <taxon>Fusarium</taxon>
    </lineage>
</organism>
<sequence length="124" mass="13756">MASFAPPVRIRGDSTRLVLTSLRPPPGPYSRTALSSQNKESLPSYAVAIDGSLLQHRICKGSRRHQHNLVNYNRDCIEYGRKKKGIKIAEAIVGVLDTTRREMGKFVCMKDPPRPSNNGIPIDA</sequence>
<dbReference type="AlphaFoldDB" id="A0A1B8AR96"/>
<name>A0A1B8AR96_FUSPO</name>